<name>A0ABV7SME9_9ACTN</name>
<gene>
    <name evidence="2" type="ORF">ACFOZ0_32550</name>
</gene>
<protein>
    <submittedName>
        <fullName evidence="2">DUF1772 domain-containing protein</fullName>
    </submittedName>
</protein>
<dbReference type="Proteomes" id="UP001595701">
    <property type="component" value="Unassembled WGS sequence"/>
</dbReference>
<evidence type="ECO:0000313" key="3">
    <source>
        <dbReference type="Proteomes" id="UP001595701"/>
    </source>
</evidence>
<organism evidence="2 3">
    <name type="scientific">Streptomyces yaanensis</name>
    <dbReference type="NCBI Taxonomy" id="1142239"/>
    <lineage>
        <taxon>Bacteria</taxon>
        <taxon>Bacillati</taxon>
        <taxon>Actinomycetota</taxon>
        <taxon>Actinomycetes</taxon>
        <taxon>Kitasatosporales</taxon>
        <taxon>Streptomycetaceae</taxon>
        <taxon>Streptomyces</taxon>
    </lineage>
</organism>
<keyword evidence="1" id="KW-1133">Transmembrane helix</keyword>
<dbReference type="InterPro" id="IPR013901">
    <property type="entry name" value="Anthrone_oxy"/>
</dbReference>
<dbReference type="RefSeq" id="WP_310777811.1">
    <property type="nucleotide sequence ID" value="NZ_JBHRWR010000039.1"/>
</dbReference>
<feature type="transmembrane region" description="Helical" evidence="1">
    <location>
        <begin position="20"/>
        <end position="44"/>
    </location>
</feature>
<keyword evidence="3" id="KW-1185">Reference proteome</keyword>
<evidence type="ECO:0000256" key="1">
    <source>
        <dbReference type="SAM" id="Phobius"/>
    </source>
</evidence>
<proteinExistence type="predicted"/>
<comment type="caution">
    <text evidence="2">The sequence shown here is derived from an EMBL/GenBank/DDBJ whole genome shotgun (WGS) entry which is preliminary data.</text>
</comment>
<reference evidence="3" key="1">
    <citation type="journal article" date="2019" name="Int. J. Syst. Evol. Microbiol.">
        <title>The Global Catalogue of Microorganisms (GCM) 10K type strain sequencing project: providing services to taxonomists for standard genome sequencing and annotation.</title>
        <authorList>
            <consortium name="The Broad Institute Genomics Platform"/>
            <consortium name="The Broad Institute Genome Sequencing Center for Infectious Disease"/>
            <person name="Wu L."/>
            <person name="Ma J."/>
        </authorList>
    </citation>
    <scope>NUCLEOTIDE SEQUENCE [LARGE SCALE GENOMIC DNA]</scope>
    <source>
        <strain evidence="3">CGMCC 4.7035</strain>
    </source>
</reference>
<feature type="transmembrane region" description="Helical" evidence="1">
    <location>
        <begin position="149"/>
        <end position="167"/>
    </location>
</feature>
<feature type="transmembrane region" description="Helical" evidence="1">
    <location>
        <begin position="64"/>
        <end position="83"/>
    </location>
</feature>
<keyword evidence="1" id="KW-0472">Membrane</keyword>
<dbReference type="Pfam" id="PF08592">
    <property type="entry name" value="Anthrone_oxy"/>
    <property type="match status" value="1"/>
</dbReference>
<evidence type="ECO:0000313" key="2">
    <source>
        <dbReference type="EMBL" id="MFC3577906.1"/>
    </source>
</evidence>
<sequence>MTFETSQHGRDRRPVVSGILGAATVATGLIAGTFYIFACAVMPALARSDDRVHIEVMQNINDVIQNPVFFLCFLGAPLLLAVSAWQLRTAPYRRWILAALAAYALAFLVTVVGNIPLNNDLAHAGAPARIADPAAVRDRFEHAWVTWNVIRTLLSTLALACLCRALLLRGTAAHTSAYFDSATGSSASR</sequence>
<keyword evidence="1" id="KW-0812">Transmembrane</keyword>
<dbReference type="EMBL" id="JBHRWR010000039">
    <property type="protein sequence ID" value="MFC3577906.1"/>
    <property type="molecule type" value="Genomic_DNA"/>
</dbReference>
<accession>A0ABV7SME9</accession>
<feature type="transmembrane region" description="Helical" evidence="1">
    <location>
        <begin position="95"/>
        <end position="117"/>
    </location>
</feature>